<evidence type="ECO:0000256" key="1">
    <source>
        <dbReference type="SAM" id="MobiDB-lite"/>
    </source>
</evidence>
<dbReference type="EMBL" id="LAZR01043948">
    <property type="protein sequence ID" value="KKL05852.1"/>
    <property type="molecule type" value="Genomic_DNA"/>
</dbReference>
<reference evidence="2" key="1">
    <citation type="journal article" date="2015" name="Nature">
        <title>Complex archaea that bridge the gap between prokaryotes and eukaryotes.</title>
        <authorList>
            <person name="Spang A."/>
            <person name="Saw J.H."/>
            <person name="Jorgensen S.L."/>
            <person name="Zaremba-Niedzwiedzka K."/>
            <person name="Martijn J."/>
            <person name="Lind A.E."/>
            <person name="van Eijk R."/>
            <person name="Schleper C."/>
            <person name="Guy L."/>
            <person name="Ettema T.J."/>
        </authorList>
    </citation>
    <scope>NUCLEOTIDE SEQUENCE</scope>
</reference>
<sequence length="141" mass="15812">GVKQIRYKGDDVILGKIPWLEEGIGHFGNTSARTRTLLARIADDRKHGVSESVLRETARSLSLVFSEGGESAYAHGLEQILLNDDFEFAGKPSRVVNYIKSCMASYRPNAQRTPRSPRRDPNNLTGDDLRELRLKLESEGR</sequence>
<organism evidence="2">
    <name type="scientific">marine sediment metagenome</name>
    <dbReference type="NCBI Taxonomy" id="412755"/>
    <lineage>
        <taxon>unclassified sequences</taxon>
        <taxon>metagenomes</taxon>
        <taxon>ecological metagenomes</taxon>
    </lineage>
</organism>
<feature type="non-terminal residue" evidence="2">
    <location>
        <position position="1"/>
    </location>
</feature>
<evidence type="ECO:0000313" key="2">
    <source>
        <dbReference type="EMBL" id="KKL05852.1"/>
    </source>
</evidence>
<proteinExistence type="predicted"/>
<accession>A0A0F9AW87</accession>
<protein>
    <submittedName>
        <fullName evidence="2">Uncharacterized protein</fullName>
    </submittedName>
</protein>
<comment type="caution">
    <text evidence="2">The sequence shown here is derived from an EMBL/GenBank/DDBJ whole genome shotgun (WGS) entry which is preliminary data.</text>
</comment>
<dbReference type="AlphaFoldDB" id="A0A0F9AW87"/>
<gene>
    <name evidence="2" type="ORF">LCGC14_2601870</name>
</gene>
<feature type="region of interest" description="Disordered" evidence="1">
    <location>
        <begin position="107"/>
        <end position="129"/>
    </location>
</feature>
<feature type="compositionally biased region" description="Basic and acidic residues" evidence="1">
    <location>
        <begin position="117"/>
        <end position="129"/>
    </location>
</feature>
<name>A0A0F9AW87_9ZZZZ</name>